<evidence type="ECO:0000256" key="2">
    <source>
        <dbReference type="ARBA" id="ARBA00022448"/>
    </source>
</evidence>
<dbReference type="PROSITE" id="PS52016">
    <property type="entry name" value="TONB_DEPENDENT_REC_3"/>
    <property type="match status" value="1"/>
</dbReference>
<name>A0A410JZ28_9BACT</name>
<evidence type="ECO:0000256" key="11">
    <source>
        <dbReference type="RuleBase" id="RU003357"/>
    </source>
</evidence>
<feature type="domain" description="TonB-dependent receptor plug" evidence="14">
    <location>
        <begin position="41"/>
        <end position="145"/>
    </location>
</feature>
<dbReference type="KEGG" id="gtl:EP073_08445"/>
<feature type="chain" id="PRO_5019385753" evidence="12">
    <location>
        <begin position="22"/>
        <end position="675"/>
    </location>
</feature>
<keyword evidence="2 10" id="KW-0813">Transport</keyword>
<keyword evidence="4 10" id="KW-0812">Transmembrane</keyword>
<evidence type="ECO:0000313" key="15">
    <source>
        <dbReference type="EMBL" id="QAR33427.1"/>
    </source>
</evidence>
<dbReference type="InterPro" id="IPR012910">
    <property type="entry name" value="Plug_dom"/>
</dbReference>
<evidence type="ECO:0000256" key="5">
    <source>
        <dbReference type="ARBA" id="ARBA00022729"/>
    </source>
</evidence>
<keyword evidence="7 10" id="KW-0472">Membrane</keyword>
<dbReference type="GO" id="GO:0009279">
    <property type="term" value="C:cell outer membrane"/>
    <property type="evidence" value="ECO:0007669"/>
    <property type="project" value="UniProtKB-SubCell"/>
</dbReference>
<dbReference type="RefSeq" id="WP_128466713.1">
    <property type="nucleotide sequence ID" value="NZ_CP035108.1"/>
</dbReference>
<dbReference type="AlphaFoldDB" id="A0A410JZ28"/>
<dbReference type="OrthoDB" id="9763670at2"/>
<dbReference type="InterPro" id="IPR000531">
    <property type="entry name" value="Beta-barrel_TonB"/>
</dbReference>
<evidence type="ECO:0000256" key="3">
    <source>
        <dbReference type="ARBA" id="ARBA00022452"/>
    </source>
</evidence>
<evidence type="ECO:0000313" key="16">
    <source>
        <dbReference type="Proteomes" id="UP000287502"/>
    </source>
</evidence>
<proteinExistence type="inferred from homology"/>
<keyword evidence="3 10" id="KW-1134">Transmembrane beta strand</keyword>
<feature type="domain" description="TonB-dependent receptor-like beta-barrel" evidence="13">
    <location>
        <begin position="164"/>
        <end position="643"/>
    </location>
</feature>
<dbReference type="SUPFAM" id="SSF56935">
    <property type="entry name" value="Porins"/>
    <property type="match status" value="1"/>
</dbReference>
<feature type="signal peptide" evidence="12">
    <location>
        <begin position="1"/>
        <end position="21"/>
    </location>
</feature>
<dbReference type="GO" id="GO:0015344">
    <property type="term" value="F:siderophore uptake transmembrane transporter activity"/>
    <property type="evidence" value="ECO:0007669"/>
    <property type="project" value="TreeGrafter"/>
</dbReference>
<dbReference type="PANTHER" id="PTHR30069">
    <property type="entry name" value="TONB-DEPENDENT OUTER MEMBRANE RECEPTOR"/>
    <property type="match status" value="1"/>
</dbReference>
<evidence type="ECO:0000256" key="8">
    <source>
        <dbReference type="ARBA" id="ARBA00023170"/>
    </source>
</evidence>
<evidence type="ECO:0000256" key="6">
    <source>
        <dbReference type="ARBA" id="ARBA00023077"/>
    </source>
</evidence>
<reference evidence="15 16" key="1">
    <citation type="submission" date="2019-01" db="EMBL/GenBank/DDBJ databases">
        <title>Geovibrio thiophilus DSM 11263, complete genome.</title>
        <authorList>
            <person name="Spring S."/>
            <person name="Bunk B."/>
            <person name="Sproer C."/>
        </authorList>
    </citation>
    <scope>NUCLEOTIDE SEQUENCE [LARGE SCALE GENOMIC DNA]</scope>
    <source>
        <strain evidence="15 16">DSM 11263</strain>
    </source>
</reference>
<keyword evidence="9 10" id="KW-0998">Cell outer membrane</keyword>
<dbReference type="PANTHER" id="PTHR30069:SF29">
    <property type="entry name" value="HEMOGLOBIN AND HEMOGLOBIN-HAPTOGLOBIN-BINDING PROTEIN 1-RELATED"/>
    <property type="match status" value="1"/>
</dbReference>
<comment type="subcellular location">
    <subcellularLocation>
        <location evidence="1 10">Cell outer membrane</location>
        <topology evidence="1 10">Multi-pass membrane protein</topology>
    </subcellularLocation>
</comment>
<dbReference type="Pfam" id="PF07715">
    <property type="entry name" value="Plug"/>
    <property type="match status" value="1"/>
</dbReference>
<dbReference type="GO" id="GO:0044718">
    <property type="term" value="P:siderophore transmembrane transport"/>
    <property type="evidence" value="ECO:0007669"/>
    <property type="project" value="TreeGrafter"/>
</dbReference>
<keyword evidence="8 15" id="KW-0675">Receptor</keyword>
<comment type="similarity">
    <text evidence="10 11">Belongs to the TonB-dependent receptor family.</text>
</comment>
<dbReference type="Pfam" id="PF00593">
    <property type="entry name" value="TonB_dep_Rec_b-barrel"/>
    <property type="match status" value="1"/>
</dbReference>
<dbReference type="CDD" id="cd01347">
    <property type="entry name" value="ligand_gated_channel"/>
    <property type="match status" value="1"/>
</dbReference>
<evidence type="ECO:0000256" key="7">
    <source>
        <dbReference type="ARBA" id="ARBA00023136"/>
    </source>
</evidence>
<keyword evidence="16" id="KW-1185">Reference proteome</keyword>
<accession>A0A410JZ28</accession>
<keyword evidence="6 11" id="KW-0798">TonB box</keyword>
<keyword evidence="5 12" id="KW-0732">Signal</keyword>
<dbReference type="Gene3D" id="2.40.170.20">
    <property type="entry name" value="TonB-dependent receptor, beta-barrel domain"/>
    <property type="match status" value="1"/>
</dbReference>
<evidence type="ECO:0000259" key="14">
    <source>
        <dbReference type="Pfam" id="PF07715"/>
    </source>
</evidence>
<dbReference type="InterPro" id="IPR039426">
    <property type="entry name" value="TonB-dep_rcpt-like"/>
</dbReference>
<organism evidence="15 16">
    <name type="scientific">Geovibrio thiophilus</name>
    <dbReference type="NCBI Taxonomy" id="139438"/>
    <lineage>
        <taxon>Bacteria</taxon>
        <taxon>Pseudomonadati</taxon>
        <taxon>Deferribacterota</taxon>
        <taxon>Deferribacteres</taxon>
        <taxon>Deferribacterales</taxon>
        <taxon>Geovibrionaceae</taxon>
        <taxon>Geovibrio</taxon>
    </lineage>
</organism>
<gene>
    <name evidence="15" type="ORF">EP073_08445</name>
</gene>
<evidence type="ECO:0000256" key="9">
    <source>
        <dbReference type="ARBA" id="ARBA00023237"/>
    </source>
</evidence>
<dbReference type="InterPro" id="IPR037066">
    <property type="entry name" value="Plug_dom_sf"/>
</dbReference>
<dbReference type="Gene3D" id="2.170.130.10">
    <property type="entry name" value="TonB-dependent receptor, plug domain"/>
    <property type="match status" value="1"/>
</dbReference>
<dbReference type="EMBL" id="CP035108">
    <property type="protein sequence ID" value="QAR33427.1"/>
    <property type="molecule type" value="Genomic_DNA"/>
</dbReference>
<sequence length="675" mass="74871">MYRKLIFVLPLLVFSLISASAAEMETEKIKVTATRVEKEMQEVPYTVNVITEEDIRKSGATSLAELLRDIPSVQMTSTGAAGIQRLSLRGESSSRTLIMVDGMKITEQKSMDGTPLLIDVNSIERIEIIKGPGSVLYGSEAIGGAINIITKKGGDRPVQGMLSYTYNTNSDSFNAAASLYGGVKNFYYRAEVSQNDFGKREDSHGDELDGTEYENTNMSLLAGYKNKKFDTGAQYTKYESESDVYVGEIEPPFTDMFMELPEWNREKYAGWFEYRNPGSFLNKARLDVFTQETYKKFINNMDMVVSMGPISMPMSYRGLTKNTLDTTGVLGQFDFELTDTNLLIAGFEYNIDELNAKDNIQTFGAPAATLTDTDAKQTTMSAFINDEQVLGSFILSAGLRYTKVENEIESTNNASIPDEDTDDDNIVGSVSVVYTGIRNTALRALYSSGYRTPNLQQLYMGTTHGSSTPTFSNPDLDPETSDNFEVGARFANKIMDIDLAVFHTKSEDYITTVIIPYGASTANMFANIEKARTIGTELTAKAYVGNFTPYVNGAYMRRKYEMEGLSTYKVGAPELTSRFGLRHDSKFGKKFTLNTDLYGRYASKTESAVSDGSIDVTESYTTLNLALTGSYAYKDGRRIMLGVEALNINNQDYELAMSPIPEPGRHFILKVSADF</sequence>
<evidence type="ECO:0000256" key="10">
    <source>
        <dbReference type="PROSITE-ProRule" id="PRU01360"/>
    </source>
</evidence>
<protein>
    <submittedName>
        <fullName evidence="15">TonB-dependent receptor</fullName>
    </submittedName>
</protein>
<evidence type="ECO:0000259" key="13">
    <source>
        <dbReference type="Pfam" id="PF00593"/>
    </source>
</evidence>
<evidence type="ECO:0000256" key="1">
    <source>
        <dbReference type="ARBA" id="ARBA00004571"/>
    </source>
</evidence>
<evidence type="ECO:0000256" key="12">
    <source>
        <dbReference type="SAM" id="SignalP"/>
    </source>
</evidence>
<evidence type="ECO:0000256" key="4">
    <source>
        <dbReference type="ARBA" id="ARBA00022692"/>
    </source>
</evidence>
<dbReference type="Proteomes" id="UP000287502">
    <property type="component" value="Chromosome"/>
</dbReference>
<dbReference type="InterPro" id="IPR036942">
    <property type="entry name" value="Beta-barrel_TonB_sf"/>
</dbReference>